<proteinExistence type="predicted"/>
<feature type="signal peptide" evidence="5">
    <location>
        <begin position="1"/>
        <end position="18"/>
    </location>
</feature>
<dbReference type="SUPFAM" id="SSF52058">
    <property type="entry name" value="L domain-like"/>
    <property type="match status" value="1"/>
</dbReference>
<feature type="chain" id="PRO_5044297691" description="LRRCT domain-containing protein" evidence="5">
    <location>
        <begin position="19"/>
        <end position="340"/>
    </location>
</feature>
<dbReference type="SMART" id="SM00082">
    <property type="entry name" value="LRRCT"/>
    <property type="match status" value="1"/>
</dbReference>
<reference evidence="8" key="1">
    <citation type="journal article" date="2014" name="Science">
        <title>Nonhuman genetics. Genomic basis for the convergent evolution of electric organs.</title>
        <authorList>
            <person name="Gallant J.R."/>
            <person name="Traeger L.L."/>
            <person name="Volkening J.D."/>
            <person name="Moffett H."/>
            <person name="Chen P.H."/>
            <person name="Novina C.D."/>
            <person name="Phillips G.N.Jr."/>
            <person name="Anand R."/>
            <person name="Wells G.B."/>
            <person name="Pinch M."/>
            <person name="Guth R."/>
            <person name="Unguez G.A."/>
            <person name="Albert J.S."/>
            <person name="Zakon H.H."/>
            <person name="Samanta M.P."/>
            <person name="Sussman M.R."/>
        </authorList>
    </citation>
    <scope>NUCLEOTIDE SEQUENCE [LARGE SCALE GENOMIC DNA]</scope>
</reference>
<dbReference type="RefSeq" id="XP_035383503.1">
    <property type="nucleotide sequence ID" value="XM_035527610.1"/>
</dbReference>
<feature type="compositionally biased region" description="Basic and acidic residues" evidence="4">
    <location>
        <begin position="330"/>
        <end position="340"/>
    </location>
</feature>
<dbReference type="InterPro" id="IPR032675">
    <property type="entry name" value="LRR_dom_sf"/>
</dbReference>
<dbReference type="Pfam" id="PF13855">
    <property type="entry name" value="LRR_8"/>
    <property type="match status" value="1"/>
</dbReference>
<evidence type="ECO:0000313" key="8">
    <source>
        <dbReference type="Proteomes" id="UP000314983"/>
    </source>
</evidence>
<name>A0A4W4HBH5_ELEEL</name>
<dbReference type="PROSITE" id="PS51450">
    <property type="entry name" value="LRR"/>
    <property type="match status" value="1"/>
</dbReference>
<reference evidence="7" key="5">
    <citation type="submission" date="2025-09" db="UniProtKB">
        <authorList>
            <consortium name="Ensembl"/>
        </authorList>
    </citation>
    <scope>IDENTIFICATION</scope>
</reference>
<dbReference type="Ensembl" id="ENSEEET00000047886.2">
    <property type="protein sequence ID" value="ENSEEEP00000047364.2"/>
    <property type="gene ID" value="ENSEEEG00000022299.2"/>
</dbReference>
<evidence type="ECO:0000259" key="6">
    <source>
        <dbReference type="SMART" id="SM00082"/>
    </source>
</evidence>
<feature type="domain" description="LRRCT" evidence="6">
    <location>
        <begin position="121"/>
        <end position="169"/>
    </location>
</feature>
<dbReference type="Pfam" id="PF15176">
    <property type="entry name" value="LRR19-TM"/>
    <property type="match status" value="1"/>
</dbReference>
<dbReference type="InterPro" id="IPR001611">
    <property type="entry name" value="Leu-rich_rpt"/>
</dbReference>
<keyword evidence="1" id="KW-0433">Leucine-rich repeat</keyword>
<keyword evidence="8" id="KW-1185">Reference proteome</keyword>
<dbReference type="Proteomes" id="UP000314983">
    <property type="component" value="Chromosome 6"/>
</dbReference>
<reference evidence="7" key="4">
    <citation type="submission" date="2025-08" db="UniProtKB">
        <authorList>
            <consortium name="Ensembl"/>
        </authorList>
    </citation>
    <scope>IDENTIFICATION</scope>
</reference>
<dbReference type="SMART" id="SM00369">
    <property type="entry name" value="LRR_TYP"/>
    <property type="match status" value="2"/>
</dbReference>
<protein>
    <recommendedName>
        <fullName evidence="6">LRRCT domain-containing protein</fullName>
    </recommendedName>
</protein>
<dbReference type="PANTHER" id="PTHR31450:SF4">
    <property type="entry name" value="LEUCINE-RICH REPEAT-CONTAINING PROTEIN 19"/>
    <property type="match status" value="1"/>
</dbReference>
<dbReference type="GeneID" id="113582832"/>
<keyword evidence="2 5" id="KW-0732">Signal</keyword>
<evidence type="ECO:0000256" key="5">
    <source>
        <dbReference type="SAM" id="SignalP"/>
    </source>
</evidence>
<reference evidence="7" key="3">
    <citation type="submission" date="2020-05" db="EMBL/GenBank/DDBJ databases">
        <title>Electrophorus electricus (electric eel) genome, fEleEle1, primary haplotype.</title>
        <authorList>
            <person name="Myers G."/>
            <person name="Meyer A."/>
            <person name="Fedrigo O."/>
            <person name="Formenti G."/>
            <person name="Rhie A."/>
            <person name="Tracey A."/>
            <person name="Sims Y."/>
            <person name="Jarvis E.D."/>
        </authorList>
    </citation>
    <scope>NUCLEOTIDE SEQUENCE [LARGE SCALE GENOMIC DNA]</scope>
</reference>
<keyword evidence="3" id="KW-0677">Repeat</keyword>
<reference evidence="8" key="2">
    <citation type="journal article" date="2017" name="Sci. Adv.">
        <title>A tail of two voltages: Proteomic comparison of the three electric organs of the electric eel.</title>
        <authorList>
            <person name="Traeger L.L."/>
            <person name="Sabat G."/>
            <person name="Barrett-Wilt G.A."/>
            <person name="Wells G.B."/>
            <person name="Sussman M.R."/>
        </authorList>
    </citation>
    <scope>NUCLEOTIDE SEQUENCE [LARGE SCALE GENOMIC DNA]</scope>
</reference>
<dbReference type="PANTHER" id="PTHR31450">
    <property type="entry name" value="LEUCINE-RICH REPEAT-CONTAINING PROTEIN 19 LRRC19 FAMILY MEMBER"/>
    <property type="match status" value="1"/>
</dbReference>
<evidence type="ECO:0000256" key="1">
    <source>
        <dbReference type="ARBA" id="ARBA00022614"/>
    </source>
</evidence>
<sequence>MMGKVLVLLWTSATLVTSVTVDESKKTLTNVPASYASNITKLRLAYNLIVMNSSDTQALSHYPNLTELDLSYNHIAQLSGEAFPSLSSLHLLILKGNNLQTVRNESFAGLGKLRRLDLGKNPWNCSCLFVSFMKWMNNSGVRTEGPDAVCATPKNMAGKSILDVANACSFKKPALPVTSDPVTSTTAVITPTSTAFTRGQRTTYVESNTAANHNISNKDSLAAGSRNGQQEPVVSNTWKFLAGVVLIALCTSMFIICAIKSPSWYKLLFDYRHQRLHELDEPSNTGRYFNFSLDTEQTETSAQELDQDPKAPSPEDEDGFIEDGYIQAENYKDHDDIDEI</sequence>
<dbReference type="Gene3D" id="3.80.10.10">
    <property type="entry name" value="Ribonuclease Inhibitor"/>
    <property type="match status" value="1"/>
</dbReference>
<evidence type="ECO:0000256" key="4">
    <source>
        <dbReference type="SAM" id="MobiDB-lite"/>
    </source>
</evidence>
<feature type="region of interest" description="Disordered" evidence="4">
    <location>
        <begin position="297"/>
        <end position="340"/>
    </location>
</feature>
<gene>
    <name evidence="7" type="primary">LOC113582832</name>
</gene>
<dbReference type="InterPro" id="IPR000483">
    <property type="entry name" value="Cys-rich_flank_reg_C"/>
</dbReference>
<dbReference type="RefSeq" id="XP_035383502.1">
    <property type="nucleotide sequence ID" value="XM_035527609.1"/>
</dbReference>
<evidence type="ECO:0000313" key="7">
    <source>
        <dbReference type="Ensembl" id="ENSEEEP00000047364.2"/>
    </source>
</evidence>
<evidence type="ECO:0000256" key="2">
    <source>
        <dbReference type="ARBA" id="ARBA00022729"/>
    </source>
</evidence>
<organism evidence="7 8">
    <name type="scientific">Electrophorus electricus</name>
    <name type="common">Electric eel</name>
    <name type="synonym">Gymnotus electricus</name>
    <dbReference type="NCBI Taxonomy" id="8005"/>
    <lineage>
        <taxon>Eukaryota</taxon>
        <taxon>Metazoa</taxon>
        <taxon>Chordata</taxon>
        <taxon>Craniata</taxon>
        <taxon>Vertebrata</taxon>
        <taxon>Euteleostomi</taxon>
        <taxon>Actinopterygii</taxon>
        <taxon>Neopterygii</taxon>
        <taxon>Teleostei</taxon>
        <taxon>Ostariophysi</taxon>
        <taxon>Gymnotiformes</taxon>
        <taxon>Gymnotoidei</taxon>
        <taxon>Gymnotidae</taxon>
        <taxon>Electrophorus</taxon>
    </lineage>
</organism>
<dbReference type="GeneTree" id="ENSGT00940000164586"/>
<evidence type="ECO:0000256" key="3">
    <source>
        <dbReference type="ARBA" id="ARBA00022737"/>
    </source>
</evidence>
<dbReference type="AlphaFoldDB" id="A0A4W4HBH5"/>
<accession>A0A4W4HBH5</accession>
<dbReference type="InterPro" id="IPR003591">
    <property type="entry name" value="Leu-rich_rpt_typical-subtyp"/>
</dbReference>